<dbReference type="GO" id="GO:0004860">
    <property type="term" value="F:protein kinase inhibitor activity"/>
    <property type="evidence" value="ECO:0007669"/>
    <property type="project" value="UniProtKB-KW"/>
</dbReference>
<dbReference type="InterPro" id="IPR040389">
    <property type="entry name" value="SMR"/>
</dbReference>
<evidence type="ECO:0000256" key="2">
    <source>
        <dbReference type="ARBA" id="ARBA00023306"/>
    </source>
</evidence>
<dbReference type="PANTHER" id="PTHR33142:SF28">
    <property type="entry name" value="CYCLIN-DEPENDENT PROTEIN KINASE INHIBITOR SMR13"/>
    <property type="match status" value="1"/>
</dbReference>
<keyword evidence="5" id="KW-1185">Reference proteome</keyword>
<reference evidence="4 5" key="1">
    <citation type="submission" date="2024-08" db="EMBL/GenBank/DDBJ databases">
        <title>Insights into the chromosomal genome structure of Flemingia macrophylla.</title>
        <authorList>
            <person name="Ding Y."/>
            <person name="Zhao Y."/>
            <person name="Bi W."/>
            <person name="Wu M."/>
            <person name="Zhao G."/>
            <person name="Gong Y."/>
            <person name="Li W."/>
            <person name="Zhang P."/>
        </authorList>
    </citation>
    <scope>NUCLEOTIDE SEQUENCE [LARGE SCALE GENOMIC DNA]</scope>
    <source>
        <strain evidence="4">DYQJB</strain>
        <tissue evidence="4">Leaf</tissue>
    </source>
</reference>
<keyword evidence="2" id="KW-0131">Cell cycle</keyword>
<evidence type="ECO:0000313" key="4">
    <source>
        <dbReference type="EMBL" id="KAL2327017.1"/>
    </source>
</evidence>
<evidence type="ECO:0000313" key="5">
    <source>
        <dbReference type="Proteomes" id="UP001603857"/>
    </source>
</evidence>
<evidence type="ECO:0000256" key="3">
    <source>
        <dbReference type="SAM" id="MobiDB-lite"/>
    </source>
</evidence>
<dbReference type="PANTHER" id="PTHR33142">
    <property type="entry name" value="CYCLIN-DEPENDENT PROTEIN KINASE INHIBITOR SMR13"/>
    <property type="match status" value="1"/>
</dbReference>
<sequence length="310" mass="34483">MAPSASATTGMKYKCVEERKQKKKSKARPTSPVTKELAKHENDNEEGTCSNGCSTPKGKRFRIPETLTCPPAPKKKKVTLPCSSKRSLAFFASPDIELFLFSANNSSVSASGFTTPSGLHLDHVASPQPHRKGLSLHHLFRISNTSEASLASAKSSLRKTLKEILEEANKRLCCLNSSIQARGSEKPHFESGIACRRRKRWIYKKEEQNDSNNSKNTSDRQHSSRLRYEGAPPPRELLRRLRHARPLPLICLRRLPLRLLPCALPPPPLLAPSASVASLRVLRHARRLRCLPSRRLPSSSSSSAPSLLHR</sequence>
<accession>A0ABD1LU51</accession>
<dbReference type="EMBL" id="JBGMDY010000007">
    <property type="protein sequence ID" value="KAL2327017.1"/>
    <property type="molecule type" value="Genomic_DNA"/>
</dbReference>
<dbReference type="Proteomes" id="UP001603857">
    <property type="component" value="Unassembled WGS sequence"/>
</dbReference>
<feature type="region of interest" description="Disordered" evidence="3">
    <location>
        <begin position="206"/>
        <end position="231"/>
    </location>
</feature>
<feature type="compositionally biased region" description="Basic and acidic residues" evidence="3">
    <location>
        <begin position="217"/>
        <end position="228"/>
    </location>
</feature>
<protein>
    <submittedName>
        <fullName evidence="4">Uncharacterized protein</fullName>
    </submittedName>
</protein>
<gene>
    <name evidence="4" type="ORF">Fmac_020444</name>
</gene>
<comment type="caution">
    <text evidence="4">The sequence shown here is derived from an EMBL/GenBank/DDBJ whole genome shotgun (WGS) entry which is preliminary data.</text>
</comment>
<name>A0ABD1LU51_9FABA</name>
<feature type="region of interest" description="Disordered" evidence="3">
    <location>
        <begin position="1"/>
        <end position="55"/>
    </location>
</feature>
<keyword evidence="1" id="KW-0649">Protein kinase inhibitor</keyword>
<organism evidence="4 5">
    <name type="scientific">Flemingia macrophylla</name>
    <dbReference type="NCBI Taxonomy" id="520843"/>
    <lineage>
        <taxon>Eukaryota</taxon>
        <taxon>Viridiplantae</taxon>
        <taxon>Streptophyta</taxon>
        <taxon>Embryophyta</taxon>
        <taxon>Tracheophyta</taxon>
        <taxon>Spermatophyta</taxon>
        <taxon>Magnoliopsida</taxon>
        <taxon>eudicotyledons</taxon>
        <taxon>Gunneridae</taxon>
        <taxon>Pentapetalae</taxon>
        <taxon>rosids</taxon>
        <taxon>fabids</taxon>
        <taxon>Fabales</taxon>
        <taxon>Fabaceae</taxon>
        <taxon>Papilionoideae</taxon>
        <taxon>50 kb inversion clade</taxon>
        <taxon>NPAAA clade</taxon>
        <taxon>indigoferoid/millettioid clade</taxon>
        <taxon>Phaseoleae</taxon>
        <taxon>Flemingia</taxon>
    </lineage>
</organism>
<dbReference type="AlphaFoldDB" id="A0ABD1LU51"/>
<evidence type="ECO:0000256" key="1">
    <source>
        <dbReference type="ARBA" id="ARBA00023013"/>
    </source>
</evidence>
<proteinExistence type="predicted"/>